<dbReference type="RefSeq" id="WP_137621229.1">
    <property type="nucleotide sequence ID" value="NZ_NXLZ01000015.1"/>
</dbReference>
<dbReference type="OrthoDB" id="9830427at2"/>
<reference evidence="1 2" key="1">
    <citation type="submission" date="2018-05" db="EMBL/GenBank/DDBJ databases">
        <title>Novel Campyloabacter and Helicobacter Species and Strains.</title>
        <authorList>
            <person name="Mannion A.J."/>
            <person name="Shen Z."/>
            <person name="Fox J.G."/>
        </authorList>
    </citation>
    <scope>NUCLEOTIDE SEQUENCE [LARGE SCALE GENOMIC DNA]</scope>
    <source>
        <strain evidence="2">MIT17-664</strain>
    </source>
</reference>
<protein>
    <submittedName>
        <fullName evidence="1">Uncharacterized protein</fullName>
    </submittedName>
</protein>
<sequence>MSKKLYDLIWDEAELLMEKLQRKNIELTKNVFLNFLYGIINKHNQLKTYDLFNSKNTFAFVSKDRKKYIIISYEEEQERKIDLTGFNLKGKDRTFYELKNFYETNYKKINLKDFKNN</sequence>
<accession>A0A4U7BK71</accession>
<name>A0A4U7BK71_9BACT</name>
<organism evidence="1 2">
    <name type="scientific">Campylobacter estrildidarum</name>
    <dbReference type="NCBI Taxonomy" id="2510189"/>
    <lineage>
        <taxon>Bacteria</taxon>
        <taxon>Pseudomonadati</taxon>
        <taxon>Campylobacterota</taxon>
        <taxon>Epsilonproteobacteria</taxon>
        <taxon>Campylobacterales</taxon>
        <taxon>Campylobacteraceae</taxon>
        <taxon>Campylobacter</taxon>
    </lineage>
</organism>
<evidence type="ECO:0000313" key="1">
    <source>
        <dbReference type="EMBL" id="TKX28914.1"/>
    </source>
</evidence>
<dbReference type="Proteomes" id="UP000308838">
    <property type="component" value="Unassembled WGS sequence"/>
</dbReference>
<comment type="caution">
    <text evidence="1">The sequence shown here is derived from an EMBL/GenBank/DDBJ whole genome shotgun (WGS) entry which is preliminary data.</text>
</comment>
<dbReference type="AlphaFoldDB" id="A0A4U7BK71"/>
<keyword evidence="2" id="KW-1185">Reference proteome</keyword>
<proteinExistence type="predicted"/>
<gene>
    <name evidence="1" type="ORF">CQA69_07855</name>
</gene>
<evidence type="ECO:0000313" key="2">
    <source>
        <dbReference type="Proteomes" id="UP000308838"/>
    </source>
</evidence>
<dbReference type="EMBL" id="NXLZ01000015">
    <property type="protein sequence ID" value="TKX28914.1"/>
    <property type="molecule type" value="Genomic_DNA"/>
</dbReference>